<dbReference type="PANTHER" id="PTHR30093">
    <property type="entry name" value="GENERAL SECRETION PATHWAY PROTEIN G"/>
    <property type="match status" value="1"/>
</dbReference>
<dbReference type="PROSITE" id="PS00409">
    <property type="entry name" value="PROKAR_NTER_METHYL"/>
    <property type="match status" value="1"/>
</dbReference>
<name>A0A7M2WSQ3_9BACT</name>
<dbReference type="EMBL" id="CP063458">
    <property type="protein sequence ID" value="QOV88538.1"/>
    <property type="molecule type" value="Genomic_DNA"/>
</dbReference>
<keyword evidence="2" id="KW-1133">Transmembrane helix</keyword>
<dbReference type="Pfam" id="PF07963">
    <property type="entry name" value="N_methyl"/>
    <property type="match status" value="1"/>
</dbReference>
<gene>
    <name evidence="3" type="ORF">IPV69_20175</name>
</gene>
<keyword evidence="2" id="KW-0472">Membrane</keyword>
<dbReference type="SUPFAM" id="SSF54523">
    <property type="entry name" value="Pili subunits"/>
    <property type="match status" value="1"/>
</dbReference>
<evidence type="ECO:0000313" key="4">
    <source>
        <dbReference type="Proteomes" id="UP000593765"/>
    </source>
</evidence>
<dbReference type="Proteomes" id="UP000593765">
    <property type="component" value="Chromosome"/>
</dbReference>
<organism evidence="3 4">
    <name type="scientific">Humisphaera borealis</name>
    <dbReference type="NCBI Taxonomy" id="2807512"/>
    <lineage>
        <taxon>Bacteria</taxon>
        <taxon>Pseudomonadati</taxon>
        <taxon>Planctomycetota</taxon>
        <taxon>Phycisphaerae</taxon>
        <taxon>Tepidisphaerales</taxon>
        <taxon>Tepidisphaeraceae</taxon>
        <taxon>Humisphaera</taxon>
    </lineage>
</organism>
<dbReference type="GO" id="GO:0015627">
    <property type="term" value="C:type II protein secretion system complex"/>
    <property type="evidence" value="ECO:0007669"/>
    <property type="project" value="InterPro"/>
</dbReference>
<reference evidence="3 4" key="1">
    <citation type="submission" date="2020-10" db="EMBL/GenBank/DDBJ databases">
        <title>Wide distribution of Phycisphaera-like planctomycetes from WD2101 soil group in peatlands and genome analysis of the first cultivated representative.</title>
        <authorList>
            <person name="Dedysh S.N."/>
            <person name="Beletsky A.V."/>
            <person name="Ivanova A."/>
            <person name="Kulichevskaya I.S."/>
            <person name="Suzina N.E."/>
            <person name="Philippov D.A."/>
            <person name="Rakitin A.L."/>
            <person name="Mardanov A.V."/>
            <person name="Ravin N.V."/>
        </authorList>
    </citation>
    <scope>NUCLEOTIDE SEQUENCE [LARGE SCALE GENOMIC DNA]</scope>
    <source>
        <strain evidence="3 4">M1803</strain>
    </source>
</reference>
<dbReference type="InterPro" id="IPR045584">
    <property type="entry name" value="Pilin-like"/>
</dbReference>
<dbReference type="Gene3D" id="3.30.700.10">
    <property type="entry name" value="Glycoprotein, Type 4 Pilin"/>
    <property type="match status" value="1"/>
</dbReference>
<dbReference type="InterPro" id="IPR012902">
    <property type="entry name" value="N_methyl_site"/>
</dbReference>
<dbReference type="KEGG" id="hbs:IPV69_20175"/>
<dbReference type="NCBIfam" id="TIGR02532">
    <property type="entry name" value="IV_pilin_GFxxxE"/>
    <property type="match status" value="1"/>
</dbReference>
<proteinExistence type="predicted"/>
<keyword evidence="2" id="KW-0812">Transmembrane</keyword>
<dbReference type="PRINTS" id="PR00813">
    <property type="entry name" value="BCTERIALGSPG"/>
</dbReference>
<keyword evidence="4" id="KW-1185">Reference proteome</keyword>
<dbReference type="RefSeq" id="WP_206291526.1">
    <property type="nucleotide sequence ID" value="NZ_CP063458.1"/>
</dbReference>
<keyword evidence="1" id="KW-0488">Methylation</keyword>
<dbReference type="AlphaFoldDB" id="A0A7M2WSQ3"/>
<accession>A0A7M2WSQ3</accession>
<evidence type="ECO:0000313" key="3">
    <source>
        <dbReference type="EMBL" id="QOV88538.1"/>
    </source>
</evidence>
<dbReference type="GO" id="GO:0015628">
    <property type="term" value="P:protein secretion by the type II secretion system"/>
    <property type="evidence" value="ECO:0007669"/>
    <property type="project" value="InterPro"/>
</dbReference>
<dbReference type="InterPro" id="IPR000983">
    <property type="entry name" value="Bac_GSPG_pilin"/>
</dbReference>
<protein>
    <submittedName>
        <fullName evidence="3">Type II secretion system protein</fullName>
    </submittedName>
</protein>
<evidence type="ECO:0000256" key="2">
    <source>
        <dbReference type="SAM" id="Phobius"/>
    </source>
</evidence>
<evidence type="ECO:0000256" key="1">
    <source>
        <dbReference type="ARBA" id="ARBA00022481"/>
    </source>
</evidence>
<sequence length="220" mass="24474">MQRRNKGFTLVELLIVVGIVAALTGVVIPAVGKAKATAVKVACAGNLRQIGTALNAYRAANGGKLPVRPSGLDQTNPHVFKYKSLTASVAKTMEKYAESRDVFYCPGNYQRRTPSEWWTFQSGTIAATYQFPFWLKSSYWLVKVPDYRRPNGDAVIAADYLGTDTTPAAPLAWNHDRPDGQSPEGMNMLFGDNRVEWRNKARGWMLWGRSNGPIDWYLAN</sequence>
<feature type="transmembrane region" description="Helical" evidence="2">
    <location>
        <begin position="7"/>
        <end position="31"/>
    </location>
</feature>
<dbReference type="PANTHER" id="PTHR30093:SF2">
    <property type="entry name" value="TYPE II SECRETION SYSTEM PROTEIN H"/>
    <property type="match status" value="1"/>
</dbReference>